<evidence type="ECO:0000313" key="3">
    <source>
        <dbReference type="Proteomes" id="UP000239757"/>
    </source>
</evidence>
<accession>A0A2P5WWZ8</accession>
<sequence>MVDAIRALLTTDPWELYFGIIEPTYLELMMKLCSMSHLQTVMTRYDDPDMVQFCLSGLICQLSIPEFGDALGLCTEEFREENELHAFSRHIHFSPSKCWHTLAPRTASYNPSHSKASALPPSLRYLHAILAHTITGRRESTGIAYEDIPDDVPPQHEDPPTQPPPPARPVHTAASYADISERLTRFELQCFQRFDNIDATLQQICQHLHISSPVPPREPSSDEDV</sequence>
<reference evidence="2 3" key="1">
    <citation type="submission" date="2015-01" db="EMBL/GenBank/DDBJ databases">
        <title>Genome of allotetraploid Gossypium barbadense reveals genomic plasticity and fiber elongation in cotton evolution.</title>
        <authorList>
            <person name="Chen X."/>
            <person name="Liu X."/>
            <person name="Zhao B."/>
            <person name="Zheng H."/>
            <person name="Hu Y."/>
            <person name="Lu G."/>
            <person name="Yang C."/>
            <person name="Chen J."/>
            <person name="Shan C."/>
            <person name="Zhang L."/>
            <person name="Zhou Y."/>
            <person name="Wang L."/>
            <person name="Guo W."/>
            <person name="Bai Y."/>
            <person name="Ruan J."/>
            <person name="Shangguan X."/>
            <person name="Mao Y."/>
            <person name="Jiang J."/>
            <person name="Zhu Y."/>
            <person name="Lei J."/>
            <person name="Kang H."/>
            <person name="Chen S."/>
            <person name="He X."/>
            <person name="Wang R."/>
            <person name="Wang Y."/>
            <person name="Chen J."/>
            <person name="Wang L."/>
            <person name="Yu S."/>
            <person name="Wang B."/>
            <person name="Wei J."/>
            <person name="Song S."/>
            <person name="Lu X."/>
            <person name="Gao Z."/>
            <person name="Gu W."/>
            <person name="Deng X."/>
            <person name="Ma D."/>
            <person name="Wang S."/>
            <person name="Liang W."/>
            <person name="Fang L."/>
            <person name="Cai C."/>
            <person name="Zhu X."/>
            <person name="Zhou B."/>
            <person name="Zhang Y."/>
            <person name="Chen Z."/>
            <person name="Xu S."/>
            <person name="Zhu R."/>
            <person name="Wang S."/>
            <person name="Zhang T."/>
            <person name="Zhao G."/>
        </authorList>
    </citation>
    <scope>NUCLEOTIDE SEQUENCE [LARGE SCALE GENOMIC DNA]</scope>
    <source>
        <strain evidence="3">cv. Xinhai21</strain>
        <tissue evidence="2">Leaf</tissue>
    </source>
</reference>
<evidence type="ECO:0000313" key="2">
    <source>
        <dbReference type="EMBL" id="PPR95622.1"/>
    </source>
</evidence>
<proteinExistence type="predicted"/>
<evidence type="ECO:0000256" key="1">
    <source>
        <dbReference type="SAM" id="MobiDB-lite"/>
    </source>
</evidence>
<feature type="region of interest" description="Disordered" evidence="1">
    <location>
        <begin position="145"/>
        <end position="170"/>
    </location>
</feature>
<dbReference type="Proteomes" id="UP000239757">
    <property type="component" value="Unassembled WGS sequence"/>
</dbReference>
<dbReference type="AlphaFoldDB" id="A0A2P5WWZ8"/>
<protein>
    <submittedName>
        <fullName evidence="2">Uncharacterized protein</fullName>
    </submittedName>
</protein>
<organism evidence="2 3">
    <name type="scientific">Gossypium barbadense</name>
    <name type="common">Sea Island cotton</name>
    <name type="synonym">Hibiscus barbadensis</name>
    <dbReference type="NCBI Taxonomy" id="3634"/>
    <lineage>
        <taxon>Eukaryota</taxon>
        <taxon>Viridiplantae</taxon>
        <taxon>Streptophyta</taxon>
        <taxon>Embryophyta</taxon>
        <taxon>Tracheophyta</taxon>
        <taxon>Spermatophyta</taxon>
        <taxon>Magnoliopsida</taxon>
        <taxon>eudicotyledons</taxon>
        <taxon>Gunneridae</taxon>
        <taxon>Pentapetalae</taxon>
        <taxon>rosids</taxon>
        <taxon>malvids</taxon>
        <taxon>Malvales</taxon>
        <taxon>Malvaceae</taxon>
        <taxon>Malvoideae</taxon>
        <taxon>Gossypium</taxon>
    </lineage>
</organism>
<dbReference type="EMBL" id="KZ666229">
    <property type="protein sequence ID" value="PPR95622.1"/>
    <property type="molecule type" value="Genomic_DNA"/>
</dbReference>
<gene>
    <name evidence="2" type="ORF">GOBAR_AA25047</name>
</gene>
<name>A0A2P5WWZ8_GOSBA</name>